<dbReference type="Pfam" id="PF01636">
    <property type="entry name" value="APH"/>
    <property type="match status" value="1"/>
</dbReference>
<dbReference type="InterPro" id="IPR011009">
    <property type="entry name" value="Kinase-like_dom_sf"/>
</dbReference>
<dbReference type="Proteomes" id="UP000091967">
    <property type="component" value="Unassembled WGS sequence"/>
</dbReference>
<dbReference type="AlphaFoldDB" id="A0A1B8AZV8"/>
<dbReference type="InterPro" id="IPR051678">
    <property type="entry name" value="AGP_Transferase"/>
</dbReference>
<dbReference type="SUPFAM" id="SSF56112">
    <property type="entry name" value="Protein kinase-like (PK-like)"/>
    <property type="match status" value="1"/>
</dbReference>
<dbReference type="EMBL" id="LYXU01000002">
    <property type="protein sequence ID" value="OBS26025.1"/>
    <property type="molecule type" value="Genomic_DNA"/>
</dbReference>
<dbReference type="InterPro" id="IPR002575">
    <property type="entry name" value="Aminoglycoside_PTrfase"/>
</dbReference>
<reference evidence="2 3" key="1">
    <citation type="submission" date="2016-06" db="EMBL/GenBank/DDBJ databases">
        <title>Living apart together: crosstalk between the core and supernumerary genomes in a fungal plant pathogen.</title>
        <authorList>
            <person name="Vanheule A."/>
            <person name="Audenaert K."/>
            <person name="Warris S."/>
            <person name="Van De Geest H."/>
            <person name="Schijlen E."/>
            <person name="Hofte M."/>
            <person name="De Saeger S."/>
            <person name="Haesaert G."/>
            <person name="Waalwijk C."/>
            <person name="Van Der Lee T."/>
        </authorList>
    </citation>
    <scope>NUCLEOTIDE SEQUENCE [LARGE SCALE GENOMIC DNA]</scope>
    <source>
        <strain evidence="2 3">2516</strain>
    </source>
</reference>
<evidence type="ECO:0000313" key="3">
    <source>
        <dbReference type="Proteomes" id="UP000091967"/>
    </source>
</evidence>
<organism evidence="2 3">
    <name type="scientific">Fusarium poae</name>
    <dbReference type="NCBI Taxonomy" id="36050"/>
    <lineage>
        <taxon>Eukaryota</taxon>
        <taxon>Fungi</taxon>
        <taxon>Dikarya</taxon>
        <taxon>Ascomycota</taxon>
        <taxon>Pezizomycotina</taxon>
        <taxon>Sordariomycetes</taxon>
        <taxon>Hypocreomycetidae</taxon>
        <taxon>Hypocreales</taxon>
        <taxon>Nectriaceae</taxon>
        <taxon>Fusarium</taxon>
    </lineage>
</organism>
<feature type="domain" description="Aminoglycoside phosphotransferase" evidence="1">
    <location>
        <begin position="57"/>
        <end position="330"/>
    </location>
</feature>
<dbReference type="PANTHER" id="PTHR21310:SF37">
    <property type="entry name" value="AMINOGLYCOSIDE PHOSPHOTRANSFERASE DOMAIN-CONTAINING PROTEIN"/>
    <property type="match status" value="1"/>
</dbReference>
<comment type="caution">
    <text evidence="2">The sequence shown here is derived from an EMBL/GenBank/DDBJ whole genome shotgun (WGS) entry which is preliminary data.</text>
</comment>
<gene>
    <name evidence="2" type="ORF">FPOA_06556</name>
</gene>
<accession>A0A1B8AZV8</accession>
<dbReference type="OMA" id="SWMEAYE"/>
<sequence>MAAKLRYVRMDMDDLAWERNDTELEEWERSLNKATIYRDIANFINKYRPGKAVELHRPIRGGYNVFYRLEYQDGSSVAIRIPSPAVKCPDEKVRYEVATMRYVAANTTIPIPKIYHWGTAEENPLGLGPFMIIDYIEHETTLSHVLNDTSLDPTDSHSLDPNISDEKLEFLYRQMASIVLQLSTLSFPKIGSLVESDEGHISVAGRPLMQNMNSILDLTASPANLLPSPTHVYNTSQDWYHAMANMHFIQLTFQQNNSVEDEDDAHDKYVARQLFRQLASERYLDCKSSQDQDTVFRLFSEDLRPSNVLIDKDLKVVGVIDWEFAYAAPAEFSSDPP</sequence>
<keyword evidence="3" id="KW-1185">Reference proteome</keyword>
<evidence type="ECO:0000313" key="2">
    <source>
        <dbReference type="EMBL" id="OBS26025.1"/>
    </source>
</evidence>
<evidence type="ECO:0000259" key="1">
    <source>
        <dbReference type="Pfam" id="PF01636"/>
    </source>
</evidence>
<dbReference type="STRING" id="36050.A0A1B8AZV8"/>
<dbReference type="Gene3D" id="3.90.1200.10">
    <property type="match status" value="1"/>
</dbReference>
<protein>
    <recommendedName>
        <fullName evidence="1">Aminoglycoside phosphotransferase domain-containing protein</fullName>
    </recommendedName>
</protein>
<dbReference type="OrthoDB" id="5412996at2759"/>
<dbReference type="PANTHER" id="PTHR21310">
    <property type="entry name" value="AMINOGLYCOSIDE PHOSPHOTRANSFERASE-RELATED-RELATED"/>
    <property type="match status" value="1"/>
</dbReference>
<name>A0A1B8AZV8_FUSPO</name>
<proteinExistence type="predicted"/>